<dbReference type="EMBL" id="MIGC01001747">
    <property type="protein sequence ID" value="PHJ22278.1"/>
    <property type="molecule type" value="Genomic_DNA"/>
</dbReference>
<feature type="region of interest" description="Disordered" evidence="1">
    <location>
        <begin position="610"/>
        <end position="643"/>
    </location>
</feature>
<feature type="compositionally biased region" description="Gly residues" evidence="1">
    <location>
        <begin position="3222"/>
        <end position="3232"/>
    </location>
</feature>
<feature type="region of interest" description="Disordered" evidence="1">
    <location>
        <begin position="1748"/>
        <end position="1820"/>
    </location>
</feature>
<dbReference type="PANTHER" id="PTHR45979">
    <property type="entry name" value="PAP/OAS1 SUBSTRATE-BINDING DOMAIN SUPERFAMILY"/>
    <property type="match status" value="1"/>
</dbReference>
<dbReference type="InterPro" id="IPR058921">
    <property type="entry name" value="PAP/OAS1-rel"/>
</dbReference>
<gene>
    <name evidence="2" type="ORF">CSUI_003872</name>
</gene>
<feature type="region of interest" description="Disordered" evidence="1">
    <location>
        <begin position="3927"/>
        <end position="4019"/>
    </location>
</feature>
<feature type="region of interest" description="Disordered" evidence="1">
    <location>
        <begin position="153"/>
        <end position="280"/>
    </location>
</feature>
<dbReference type="PANTHER" id="PTHR45979:SF30">
    <property type="entry name" value="NUCLEOTIDYLTRANSFERASE"/>
    <property type="match status" value="1"/>
</dbReference>
<feature type="compositionally biased region" description="Basic and acidic residues" evidence="1">
    <location>
        <begin position="973"/>
        <end position="991"/>
    </location>
</feature>
<feature type="compositionally biased region" description="Polar residues" evidence="1">
    <location>
        <begin position="4181"/>
        <end position="4203"/>
    </location>
</feature>
<feature type="compositionally biased region" description="Basic and acidic residues" evidence="1">
    <location>
        <begin position="3058"/>
        <end position="3071"/>
    </location>
</feature>
<keyword evidence="3" id="KW-1185">Reference proteome</keyword>
<feature type="compositionally biased region" description="Polar residues" evidence="1">
    <location>
        <begin position="514"/>
        <end position="524"/>
    </location>
</feature>
<feature type="compositionally biased region" description="Polar residues" evidence="1">
    <location>
        <begin position="612"/>
        <end position="626"/>
    </location>
</feature>
<feature type="compositionally biased region" description="Low complexity" evidence="1">
    <location>
        <begin position="3553"/>
        <end position="3570"/>
    </location>
</feature>
<feature type="compositionally biased region" description="Basic and acidic residues" evidence="1">
    <location>
        <begin position="2935"/>
        <end position="2946"/>
    </location>
</feature>
<feature type="region of interest" description="Disordered" evidence="1">
    <location>
        <begin position="2596"/>
        <end position="2632"/>
    </location>
</feature>
<feature type="compositionally biased region" description="Polar residues" evidence="1">
    <location>
        <begin position="3524"/>
        <end position="3533"/>
    </location>
</feature>
<feature type="region of interest" description="Disordered" evidence="1">
    <location>
        <begin position="2826"/>
        <end position="2870"/>
    </location>
</feature>
<feature type="compositionally biased region" description="Basic and acidic residues" evidence="1">
    <location>
        <begin position="223"/>
        <end position="238"/>
    </location>
</feature>
<feature type="region of interest" description="Disordered" evidence="1">
    <location>
        <begin position="361"/>
        <end position="408"/>
    </location>
</feature>
<feature type="region of interest" description="Disordered" evidence="1">
    <location>
        <begin position="1304"/>
        <end position="1331"/>
    </location>
</feature>
<feature type="region of interest" description="Disordered" evidence="1">
    <location>
        <begin position="3182"/>
        <end position="3238"/>
    </location>
</feature>
<feature type="compositionally biased region" description="Polar residues" evidence="1">
    <location>
        <begin position="392"/>
        <end position="408"/>
    </location>
</feature>
<feature type="region of interest" description="Disordered" evidence="1">
    <location>
        <begin position="3502"/>
        <end position="3781"/>
    </location>
</feature>
<protein>
    <submittedName>
        <fullName evidence="2">Mediator complex subunit med14</fullName>
    </submittedName>
</protein>
<dbReference type="GeneID" id="94427278"/>
<accession>A0A2C6L2N1</accession>
<feature type="region of interest" description="Disordered" evidence="1">
    <location>
        <begin position="678"/>
        <end position="715"/>
    </location>
</feature>
<feature type="compositionally biased region" description="Low complexity" evidence="1">
    <location>
        <begin position="2848"/>
        <end position="2867"/>
    </location>
</feature>
<feature type="region of interest" description="Disordered" evidence="1">
    <location>
        <begin position="2244"/>
        <end position="2310"/>
    </location>
</feature>
<feature type="compositionally biased region" description="Low complexity" evidence="1">
    <location>
        <begin position="4005"/>
        <end position="4019"/>
    </location>
</feature>
<feature type="compositionally biased region" description="Basic and acidic residues" evidence="1">
    <location>
        <begin position="3615"/>
        <end position="3625"/>
    </location>
</feature>
<feature type="region of interest" description="Disordered" evidence="1">
    <location>
        <begin position="3011"/>
        <end position="3087"/>
    </location>
</feature>
<feature type="compositionally biased region" description="Polar residues" evidence="1">
    <location>
        <begin position="2281"/>
        <end position="2290"/>
    </location>
</feature>
<feature type="compositionally biased region" description="Polar residues" evidence="1">
    <location>
        <begin position="1257"/>
        <end position="1276"/>
    </location>
</feature>
<feature type="compositionally biased region" description="Basic and acidic residues" evidence="1">
    <location>
        <begin position="3182"/>
        <end position="3200"/>
    </location>
</feature>
<feature type="compositionally biased region" description="Low complexity" evidence="1">
    <location>
        <begin position="3673"/>
        <end position="3690"/>
    </location>
</feature>
<feature type="compositionally biased region" description="Low complexity" evidence="1">
    <location>
        <begin position="3810"/>
        <end position="3829"/>
    </location>
</feature>
<dbReference type="RefSeq" id="XP_067923955.1">
    <property type="nucleotide sequence ID" value="XM_068064067.1"/>
</dbReference>
<feature type="compositionally biased region" description="Basic and acidic residues" evidence="1">
    <location>
        <begin position="2957"/>
        <end position="2981"/>
    </location>
</feature>
<comment type="caution">
    <text evidence="2">The sequence shown here is derived from an EMBL/GenBank/DDBJ whole genome shotgun (WGS) entry which is preliminary data.</text>
</comment>
<feature type="region of interest" description="Disordered" evidence="1">
    <location>
        <begin position="3805"/>
        <end position="3829"/>
    </location>
</feature>
<feature type="region of interest" description="Disordered" evidence="1">
    <location>
        <begin position="2443"/>
        <end position="2538"/>
    </location>
</feature>
<feature type="compositionally biased region" description="Polar residues" evidence="1">
    <location>
        <begin position="1807"/>
        <end position="1817"/>
    </location>
</feature>
<feature type="compositionally biased region" description="Low complexity" evidence="1">
    <location>
        <begin position="1"/>
        <end position="36"/>
    </location>
</feature>
<feature type="compositionally biased region" description="Polar residues" evidence="1">
    <location>
        <begin position="1916"/>
        <end position="1931"/>
    </location>
</feature>
<feature type="compositionally biased region" description="Basic and acidic residues" evidence="1">
    <location>
        <begin position="297"/>
        <end position="320"/>
    </location>
</feature>
<feature type="compositionally biased region" description="Basic and acidic residues" evidence="1">
    <location>
        <begin position="1227"/>
        <end position="1238"/>
    </location>
</feature>
<dbReference type="OrthoDB" id="332665at2759"/>
<feature type="compositionally biased region" description="Polar residues" evidence="1">
    <location>
        <begin position="690"/>
        <end position="704"/>
    </location>
</feature>
<feature type="region of interest" description="Disordered" evidence="1">
    <location>
        <begin position="2128"/>
        <end position="2164"/>
    </location>
</feature>
<feature type="region of interest" description="Disordered" evidence="1">
    <location>
        <begin position="297"/>
        <end position="325"/>
    </location>
</feature>
<dbReference type="VEuPathDB" id="ToxoDB:CSUI_003872"/>
<dbReference type="Proteomes" id="UP000221165">
    <property type="component" value="Unassembled WGS sequence"/>
</dbReference>
<feature type="compositionally biased region" description="Gly residues" evidence="1">
    <location>
        <begin position="2606"/>
        <end position="2615"/>
    </location>
</feature>
<feature type="region of interest" description="Disordered" evidence="1">
    <location>
        <begin position="1915"/>
        <end position="1967"/>
    </location>
</feature>
<feature type="region of interest" description="Disordered" evidence="1">
    <location>
        <begin position="1222"/>
        <end position="1279"/>
    </location>
</feature>
<feature type="region of interest" description="Disordered" evidence="1">
    <location>
        <begin position="2911"/>
        <end position="2992"/>
    </location>
</feature>
<evidence type="ECO:0000256" key="1">
    <source>
        <dbReference type="SAM" id="MobiDB-lite"/>
    </source>
</evidence>
<feature type="region of interest" description="Disordered" evidence="1">
    <location>
        <begin position="475"/>
        <end position="536"/>
    </location>
</feature>
<feature type="compositionally biased region" description="Polar residues" evidence="1">
    <location>
        <begin position="3702"/>
        <end position="3717"/>
    </location>
</feature>
<name>A0A2C6L2N1_9APIC</name>
<proteinExistence type="predicted"/>
<feature type="compositionally biased region" description="Low complexity" evidence="1">
    <location>
        <begin position="3730"/>
        <end position="3743"/>
    </location>
</feature>
<feature type="compositionally biased region" description="Polar residues" evidence="1">
    <location>
        <begin position="1562"/>
        <end position="1571"/>
    </location>
</feature>
<reference evidence="2 3" key="1">
    <citation type="journal article" date="2017" name="Int. J. Parasitol.">
        <title>The genome of the protozoan parasite Cystoisospora suis and a reverse vaccinology approach to identify vaccine candidates.</title>
        <authorList>
            <person name="Palmieri N."/>
            <person name="Shrestha A."/>
            <person name="Ruttkowski B."/>
            <person name="Beck T."/>
            <person name="Vogl C."/>
            <person name="Tomley F."/>
            <person name="Blake D.P."/>
            <person name="Joachim A."/>
        </authorList>
    </citation>
    <scope>NUCLEOTIDE SEQUENCE [LARGE SCALE GENOMIC DNA]</scope>
    <source>
        <strain evidence="2 3">Wien I</strain>
    </source>
</reference>
<feature type="compositionally biased region" description="Low complexity" evidence="1">
    <location>
        <begin position="498"/>
        <end position="513"/>
    </location>
</feature>
<feature type="region of interest" description="Disordered" evidence="1">
    <location>
        <begin position="4145"/>
        <end position="4164"/>
    </location>
</feature>
<feature type="compositionally biased region" description="Gly residues" evidence="1">
    <location>
        <begin position="263"/>
        <end position="275"/>
    </location>
</feature>
<evidence type="ECO:0000313" key="3">
    <source>
        <dbReference type="Proteomes" id="UP000221165"/>
    </source>
</evidence>
<feature type="compositionally biased region" description="Polar residues" evidence="1">
    <location>
        <begin position="2482"/>
        <end position="2503"/>
    </location>
</feature>
<organism evidence="2 3">
    <name type="scientific">Cystoisospora suis</name>
    <dbReference type="NCBI Taxonomy" id="483139"/>
    <lineage>
        <taxon>Eukaryota</taxon>
        <taxon>Sar</taxon>
        <taxon>Alveolata</taxon>
        <taxon>Apicomplexa</taxon>
        <taxon>Conoidasida</taxon>
        <taxon>Coccidia</taxon>
        <taxon>Eucoccidiorida</taxon>
        <taxon>Eimeriorina</taxon>
        <taxon>Sarcocystidae</taxon>
        <taxon>Cystoisospora</taxon>
    </lineage>
</organism>
<feature type="compositionally biased region" description="Low complexity" evidence="1">
    <location>
        <begin position="3954"/>
        <end position="3973"/>
    </location>
</feature>
<feature type="region of interest" description="Disordered" evidence="1">
    <location>
        <begin position="962"/>
        <end position="1018"/>
    </location>
</feature>
<feature type="region of interest" description="Disordered" evidence="1">
    <location>
        <begin position="1"/>
        <end position="45"/>
    </location>
</feature>
<feature type="region of interest" description="Disordered" evidence="1">
    <location>
        <begin position="3335"/>
        <end position="3398"/>
    </location>
</feature>
<feature type="compositionally biased region" description="Low complexity" evidence="1">
    <location>
        <begin position="188"/>
        <end position="201"/>
    </location>
</feature>
<feature type="region of interest" description="Disordered" evidence="1">
    <location>
        <begin position="4177"/>
        <end position="4216"/>
    </location>
</feature>
<feature type="compositionally biased region" description="Low complexity" evidence="1">
    <location>
        <begin position="2446"/>
        <end position="2472"/>
    </location>
</feature>
<feature type="compositionally biased region" description="Low complexity" evidence="1">
    <location>
        <begin position="1771"/>
        <end position="1793"/>
    </location>
</feature>
<feature type="region of interest" description="Disordered" evidence="1">
    <location>
        <begin position="1561"/>
        <end position="1603"/>
    </location>
</feature>
<feature type="region of interest" description="Disordered" evidence="1">
    <location>
        <begin position="1387"/>
        <end position="1436"/>
    </location>
</feature>
<feature type="compositionally biased region" description="Polar residues" evidence="1">
    <location>
        <begin position="1387"/>
        <end position="1398"/>
    </location>
</feature>
<sequence>MCSSKTSPSLSLSTTSSSPLASSSSSSSAGAPSTSSCEGEPQSLSNLEEDEIPSLLHTLACNDSFSSSSSSSSSLSSSFASSSRQTSSASQLDAFYSLWRSCRRSCSCMTMDLLRDQALRLVRIYRASSAAAKKVTCSSTRAPRDLLLSHVTYRVLQPEEDEENMREEGETATGGGGAHDEDDELSADGKGSSSSSPREVSSGGGAARGSGSMSRKKSPFSSEKTESYQRRQNKKDYETATIGGASDMSGTYGGGGTRDDLGGDTGAGLVRGGGDMNEDEGFFAPLATAAAVAEVAERLTDDMSSKREDGEAEGSHPEGGRRRKRNQKVLLRLKILQGFDVTCGGLRTPCLSSLTGVTASDVKSDRERASSEGVDAEMEEREKTKENWGNPFDQTQPVQGSPKTIETSETLRDNGGLLQRFQNEDRQDREADHLVERKAAVTLDFILDTEDWRISVYLWPLHAMMSLYEKAVLQQQEQERGRSHTLPPPSRHVMNDGLSSSPSSPKASLPLISRNNGASTSTANRPDLPSSISAPPSVGTSSSSSCGYLSPADAFALSILQSQSCWKSLKQWNAGQLQLEVWLQNAAASLGLLQLLTIGYTLVHRIPRHMSTGGSSQTDTSPTYSHGSLGARDSSPTSQRLGGDSLLKASFEKSEDEEGRRLITPDVVELLGEGLSIQLGDRGGDGGSPSKKQGQEATSLSLSAATGDGPIVSHPSEATLSEQALSQSSSLSSSSSSSSTSISLSILKFSYYGRACELSVDSTTGRMQLRCAWLPRRLRQLVLSSPEASARDFFILLPLIRRVAFFLSIAEETVLASAGEADLLPAHEAGAAHWIPPSAVVRQAVTGGILFPTMSDRTVRKERLHAHAASLLRSQEDHALGHGVSGSMESNQHDRDQHIVAGEDMKALDPTSSEVIGSIYEESSSSLQQPVGVIALEAKTALEQVLHLQRYIFEPIEKSEASLEAPHASVSRGGRESAEKNDIRIQGKDGIKGGGENGTSSSGLDGEEGGGSSGGSSLSTFLRSRKDKTYEVTTATCFFRVPPSSLEVKSRHVGLARSSSFFSSFIVALSLLDERIVACSYLLFPSASQGRGVPTTGAMMPAIQSLRSLLGDELFSPSEALGEVSAFSQTNSSEKLFATVRLVHQPFILTACNTPSRDTTSSRGVLPEVSVASYLRAVSSLLQSHGSILTQLKRVSYILPLLLPCTARGGEILGDRVMPVSCSTSPRDTKTGDERSDSLTKTTDWTGGLPSGVYTPGTASQGGSMPTLASESQMRTHGSCHHGDGYLNLSPFLLQVISSPSSFPSASTVGIQEEKKELPGSTGLHSDKSETLISQERLSASLGDRYEKHQRLLLHCTLDRDFMTGVNSRGVRLRDLFSVLEKVESQQRPTALLPQQSTSDRRQSHQNTIRETTPRAPLPHHSGSPKGLSSTSDQSSHLSIPLSTAASLSSSGFPPPAVVSSPVFPSSSSTCSFSLSISADEIALLLDNLEEVKLSLSRSEFERLSPPSSTVGSEGSLVLLKWLGLPSGRAGESCMSRAHVSNAFLGLPLIEAIGKVEKRSRGATSLPNAQSAAGKVTTGRSEPHGTPLASPHEKDLTEMDDGNDSISVSCSQLRAVCTLLVSPLIGESPVKRSFFFPSESASLASHGDPYLSVVADAVGRCLGAFLRIQVYIQLYQQLKELQMNVYGPHLRVLQSSFTSVEFLLQPSHSSSSSFIASDGNSDPIVPSSSSRFKAEKLRCCISLWSSPAAPLDSSESQQKAFSRPERSLPPTSHSTRGDASSSSSPRASPSVVSIRDSSNTDSEKTGVGTTSSRPKSTQKFEKSDGSLLRFTIEASTPQLTWLFRRQRQAALRLLPRHLNTLLQLLASSSELLACCIQLPLCLCLNVPTKRYTSLHQQVQQKQLQLAVSRGFARWSGGTSHRGGSQEDSSMTPHMGYRGDGSSALASTDGGEDSPQIKPFTSQKEQQRQEGEILGIWDLLKRPEEQLQALTEAAAGTGLELTQVYIQSMVPTRAESIAGGRVLSHATASDLLRFPSHHADSFGISSGRGAHYNKHGGMVESHLMGETIPTEGDEGEQELTRYDRECGVIASASLPALLVRVPGLPPVLLRLSPRCRCLLELHIVLQETRGQPQQQGGGEASMRQESESSTPQRGPYHSRHKTNLPSTSKTVTYVDVVTAVRLAGLADAWITAHTNGDVEKEKRLLQQVLQDITFEVSLLASFAGALRQFAAATCADLRHDAAELETAENSRQPQAGVSKRLGGSEDGVYVAGRDDRKEQLPLPTSTESGVNSGHGESDRMQSRESMYSPRSMGTAIRKTDRGVTYSPSFPGSLLLGYGKDSSTLVGGKENAPSSVPPISRLSALSSLFISPGSCLGIACSSPLLLGASHSLHATARVASLAFWPGMLLQQVLLPLLQLCKVFAAYSTAKVSVHKEARLLYRKPPVLSQSSSHPHHSSTTSSSGKPSHASSRRSQQPVEVESIFLSSTTAASRDLPSSSMASTRIPNPHEGKEAQTGEDSNSVSRDHNSSSDGSPQTTLIPEDGLKLWVSYTDFASRACACVVPSVEGGKEGGETSDISPQSLHEGMMITSLNTSHRSLLPLQPTGGIASGQPGGGARSEKDREGSPTSPCGRRKKALGIDFLRPDLYGLPLPLVTTGGVPSMLGEALEKGSKTAGKREDGYLNILRWSAAMSHALLAPWGSSSSSLYVGGGEGRGFPRGVGREEIGDFSSMKGEHATDSGDSKDQVPPILPRLHADDSGKLRLVIPFFQLRLTYICANSTAEAQANRSISVLKSFVCYVAPCLPLNNIPTFITHFLDCLSQRSKQRARLLPSPPSQPSVAPSLPPGANASASTTPGAPGAGPGQTSPTRDGLQETGAWLLQPLQSLAAHLAFHAALLSIRRGRLLLRRKLVKGQRSGIEKGGASGAIQEGGRTNSHPKEGWTSEDGRSPSLRQQAEQHQGDGRFSREMDDGNENDKKKENTTTDRGGVSLPSLPTDEECVVYRVVYASPPILQAPRDGKSSVPMVSLGSPGETGGGGGSHASAGRGRDDGQQMRVGGGQDRREDLNNARRSDSSSCSPMRGEVSYIDAANDDKERREDLLYRCYYPSIDMPLDIDPVFARFAAIVNQLHVGLSQYYQLYRHEYSRMYDHLSRTFAYLDSREWHLDPERDVELRRIILGEEKTTASNRTKNDSETRGRESQKGDLGQTEGGREVESGRYHAGLKNGGPGSGENGNGKEQGVIGGGKGLLEIPKGIPLLMPLPKVPFIECRFLPPHVPESLHMEFAVHRLLPLYHCPFYTCLHFIHLLPPSPLPPTCLVPWFPAPSTRPLLLLQPRAMPRRTSPSMSNNGGDPQGEESRKALTGSTTSPETGETAVALKTVAGGGGETGDSSISTGKGGSTPTGEVPWLPFLVYRCFTATLKVHPFPPPHVSLIEFQGIKLPAVLQELQRHERPVSSAVLKPQMERAARTFHLTMSYSLAACAALFFGAVDFDGLGRALQKLVAQSRAHDLRDPTAAGKLRRKDQPPGSQASSYASAVTPASLGPSVTAASMVARQQQMQKQQQLAQQLQQQQSTTGMPQRVPPPSGSKAKVEVRGASTIPSARPAVQHLAQKLMQADQREQHHEYVHSTRQQQQQLPAPSQEHGGHPQQMARAGVPPQQTIHPVATPRGAEVFQGHRQQPPQQQQVLIRQQQATTHPQAAGETSVGQQGTSQESRSPHLSSRPVPQPTCSVPQQQQNHPVPQQGPMTHQVQPGAMLQRGQHQYGQPTHVHPSGGATTTAQPGYPNVHQHGQIPLMSGQQPHVVQTSRAHHGQPAQQMIPQQQHAPTAQQHQQLISMPSPAQQIQQRPISSAEFQQNVVLPPRGSQGVVAASGVQPQAAVHQLPQPQRQQLHGHEQQVLLTGHHRQATQMEPQARQFEPSPFPDHMPAHGHHGHIGQQGIAQQSTVKQDARQPVFGTQQPPRQTTNQQTTQQHPMQHAAVPQQQLGYRQHPELGQPTHPHEQHTVASQQRQSIQQPQQHNLQYHQYQHDIQSHQQHGYSAVPVRAQGPGAPAEQRQAPLASVQAAPAHMWPGSGGGPPLQMHHHGGQVYPSQTIAPGQAAAHQPVAVHRPQHHPGHTQQMHVQQHPHQYMQQQGGHVVPPGYPVPEYSQQAKTPPSSVPGRQQAFHQQHPAAFPREEMPYGYISQPQRTGPQVQQMLAQPQHQEGSVDQAWPHQIGPPG</sequence>
<evidence type="ECO:0000313" key="2">
    <source>
        <dbReference type="EMBL" id="PHJ22278.1"/>
    </source>
</evidence>
<feature type="compositionally biased region" description="Low complexity" evidence="1">
    <location>
        <begin position="3360"/>
        <end position="3371"/>
    </location>
</feature>
<feature type="compositionally biased region" description="Polar residues" evidence="1">
    <location>
        <begin position="3339"/>
        <end position="3348"/>
    </location>
</feature>